<dbReference type="AlphaFoldDB" id="A0A0B0PHH3"/>
<proteinExistence type="predicted"/>
<keyword evidence="2" id="KW-1185">Reference proteome</keyword>
<sequence>MARFTHLKTYPKFSSLCMPYTLLYTFSKGTKIKFDSVVMILDDPLAPSSFDDL</sequence>
<evidence type="ECO:0000313" key="2">
    <source>
        <dbReference type="Proteomes" id="UP000032142"/>
    </source>
</evidence>
<accession>A0A0B0PHH3</accession>
<protein>
    <submittedName>
        <fullName evidence="1">Putative spermidine synthase</fullName>
    </submittedName>
</protein>
<gene>
    <name evidence="1" type="ORF">F383_05719</name>
</gene>
<name>A0A0B0PHH3_GOSAR</name>
<reference evidence="2" key="1">
    <citation type="submission" date="2014-09" db="EMBL/GenBank/DDBJ databases">
        <authorList>
            <person name="Mudge J."/>
            <person name="Ramaraj T."/>
            <person name="Lindquist I.E."/>
            <person name="Bharti A.K."/>
            <person name="Sundararajan A."/>
            <person name="Cameron C.T."/>
            <person name="Woodward J.E."/>
            <person name="May G.D."/>
            <person name="Brubaker C."/>
            <person name="Broadhvest J."/>
            <person name="Wilkins T.A."/>
        </authorList>
    </citation>
    <scope>NUCLEOTIDE SEQUENCE</scope>
    <source>
        <strain evidence="2">cv. AKA8401</strain>
    </source>
</reference>
<organism evidence="1 2">
    <name type="scientific">Gossypium arboreum</name>
    <name type="common">Tree cotton</name>
    <name type="synonym">Gossypium nanking</name>
    <dbReference type="NCBI Taxonomy" id="29729"/>
    <lineage>
        <taxon>Eukaryota</taxon>
        <taxon>Viridiplantae</taxon>
        <taxon>Streptophyta</taxon>
        <taxon>Embryophyta</taxon>
        <taxon>Tracheophyta</taxon>
        <taxon>Spermatophyta</taxon>
        <taxon>Magnoliopsida</taxon>
        <taxon>eudicotyledons</taxon>
        <taxon>Gunneridae</taxon>
        <taxon>Pentapetalae</taxon>
        <taxon>rosids</taxon>
        <taxon>malvids</taxon>
        <taxon>Malvales</taxon>
        <taxon>Malvaceae</taxon>
        <taxon>Malvoideae</taxon>
        <taxon>Gossypium</taxon>
    </lineage>
</organism>
<dbReference type="EMBL" id="KN428833">
    <property type="protein sequence ID" value="KHG24440.1"/>
    <property type="molecule type" value="Genomic_DNA"/>
</dbReference>
<evidence type="ECO:0000313" key="1">
    <source>
        <dbReference type="EMBL" id="KHG24440.1"/>
    </source>
</evidence>
<dbReference type="Proteomes" id="UP000032142">
    <property type="component" value="Unassembled WGS sequence"/>
</dbReference>